<name>A0A328AWM3_9CAUL</name>
<evidence type="ECO:0000313" key="9">
    <source>
        <dbReference type="EMBL" id="RAK58116.1"/>
    </source>
</evidence>
<evidence type="ECO:0000256" key="3">
    <source>
        <dbReference type="ARBA" id="ARBA00023136"/>
    </source>
</evidence>
<reference evidence="10" key="1">
    <citation type="submission" date="2018-05" db="EMBL/GenBank/DDBJ databases">
        <authorList>
            <person name="Li X."/>
        </authorList>
    </citation>
    <scope>NUCLEOTIDE SEQUENCE [LARGE SCALE GENOMIC DNA]</scope>
    <source>
        <strain evidence="10">YIM 73061</strain>
    </source>
</reference>
<proteinExistence type="predicted"/>
<dbReference type="InterPro" id="IPR032831">
    <property type="entry name" value="LptM_cons"/>
</dbReference>
<evidence type="ECO:0000256" key="1">
    <source>
        <dbReference type="ARBA" id="ARBA00004459"/>
    </source>
</evidence>
<evidence type="ECO:0000313" key="10">
    <source>
        <dbReference type="Proteomes" id="UP000249725"/>
    </source>
</evidence>
<protein>
    <recommendedName>
        <fullName evidence="11">Argininosuccinate lyase</fullName>
    </recommendedName>
</protein>
<dbReference type="AlphaFoldDB" id="A0A328AWM3"/>
<dbReference type="Proteomes" id="UP000249725">
    <property type="component" value="Unassembled WGS sequence"/>
</dbReference>
<keyword evidence="6" id="KW-0449">Lipoprotein</keyword>
<evidence type="ECO:0000256" key="4">
    <source>
        <dbReference type="ARBA" id="ARBA00023139"/>
    </source>
</evidence>
<feature type="compositionally biased region" description="Basic and acidic residues" evidence="7">
    <location>
        <begin position="44"/>
        <end position="58"/>
    </location>
</feature>
<evidence type="ECO:0008006" key="11">
    <source>
        <dbReference type="Google" id="ProtNLM"/>
    </source>
</evidence>
<organism evidence="9 10">
    <name type="scientific">Phenylobacterium deserti</name>
    <dbReference type="NCBI Taxonomy" id="1914756"/>
    <lineage>
        <taxon>Bacteria</taxon>
        <taxon>Pseudomonadati</taxon>
        <taxon>Pseudomonadota</taxon>
        <taxon>Alphaproteobacteria</taxon>
        <taxon>Caulobacterales</taxon>
        <taxon>Caulobacteraceae</taxon>
        <taxon>Phenylobacterium</taxon>
    </lineage>
</organism>
<dbReference type="EMBL" id="QFYR01000001">
    <property type="protein sequence ID" value="RAK58116.1"/>
    <property type="molecule type" value="Genomic_DNA"/>
</dbReference>
<comment type="subcellular location">
    <subcellularLocation>
        <location evidence="1">Cell outer membrane</location>
        <topology evidence="1">Lipid-anchor</topology>
    </subcellularLocation>
</comment>
<keyword evidence="10" id="KW-1185">Reference proteome</keyword>
<dbReference type="RefSeq" id="WP_111514566.1">
    <property type="nucleotide sequence ID" value="NZ_QFYR01000001.1"/>
</dbReference>
<gene>
    <name evidence="9" type="ORF">DJ018_09480</name>
</gene>
<evidence type="ECO:0000256" key="6">
    <source>
        <dbReference type="ARBA" id="ARBA00023288"/>
    </source>
</evidence>
<comment type="caution">
    <text evidence="9">The sequence shown here is derived from an EMBL/GenBank/DDBJ whole genome shotgun (WGS) entry which is preliminary data.</text>
</comment>
<evidence type="ECO:0000256" key="7">
    <source>
        <dbReference type="SAM" id="MobiDB-lite"/>
    </source>
</evidence>
<feature type="signal peptide" evidence="8">
    <location>
        <begin position="1"/>
        <end position="20"/>
    </location>
</feature>
<feature type="chain" id="PRO_5016305576" description="Argininosuccinate lyase" evidence="8">
    <location>
        <begin position="21"/>
        <end position="76"/>
    </location>
</feature>
<keyword evidence="4" id="KW-0564">Palmitate</keyword>
<keyword evidence="2 8" id="KW-0732">Signal</keyword>
<sequence>MTSFVRAAFAVALAALPLSACGKMGDLERPGPGNGRVAAPQRQDPTRPVRTLDPRRTGGESITPAPGTAAPPAEPQ</sequence>
<feature type="region of interest" description="Disordered" evidence="7">
    <location>
        <begin position="22"/>
        <end position="76"/>
    </location>
</feature>
<evidence type="ECO:0000256" key="2">
    <source>
        <dbReference type="ARBA" id="ARBA00022729"/>
    </source>
</evidence>
<accession>A0A328AWM3</accession>
<feature type="compositionally biased region" description="Low complexity" evidence="7">
    <location>
        <begin position="63"/>
        <end position="76"/>
    </location>
</feature>
<keyword evidence="5" id="KW-0998">Cell outer membrane</keyword>
<evidence type="ECO:0000256" key="8">
    <source>
        <dbReference type="SAM" id="SignalP"/>
    </source>
</evidence>
<dbReference type="NCBIfam" id="NF047847">
    <property type="entry name" value="SS_mature_LptM"/>
    <property type="match status" value="1"/>
</dbReference>
<keyword evidence="3" id="KW-0472">Membrane</keyword>
<evidence type="ECO:0000256" key="5">
    <source>
        <dbReference type="ARBA" id="ARBA00023237"/>
    </source>
</evidence>